<feature type="domain" description="Ig-like" evidence="8">
    <location>
        <begin position="433"/>
        <end position="526"/>
    </location>
</feature>
<dbReference type="Pfam" id="PF13927">
    <property type="entry name" value="Ig_3"/>
    <property type="match status" value="3"/>
</dbReference>
<dbReference type="InterPro" id="IPR007110">
    <property type="entry name" value="Ig-like_dom"/>
</dbReference>
<feature type="domain" description="Ig-like" evidence="8">
    <location>
        <begin position="349"/>
        <end position="427"/>
    </location>
</feature>
<keyword evidence="4" id="KW-0325">Glycoprotein</keyword>
<dbReference type="OMA" id="KMIGSHE"/>
<dbReference type="AlphaFoldDB" id="A0A7M7KYL3"/>
<evidence type="ECO:0000256" key="5">
    <source>
        <dbReference type="ARBA" id="ARBA00023319"/>
    </source>
</evidence>
<evidence type="ECO:0000256" key="3">
    <source>
        <dbReference type="ARBA" id="ARBA00023157"/>
    </source>
</evidence>
<keyword evidence="3" id="KW-1015">Disulfide bond</keyword>
<name>A0A7M7KYL3_VARDE</name>
<evidence type="ECO:0000256" key="4">
    <source>
        <dbReference type="ARBA" id="ARBA00023180"/>
    </source>
</evidence>
<evidence type="ECO:0000256" key="7">
    <source>
        <dbReference type="SAM" id="Phobius"/>
    </source>
</evidence>
<dbReference type="GO" id="GO:0050839">
    <property type="term" value="F:cell adhesion molecule binding"/>
    <property type="evidence" value="ECO:0007669"/>
    <property type="project" value="TreeGrafter"/>
</dbReference>
<dbReference type="EnsemblMetazoa" id="XM_022817034">
    <property type="protein sequence ID" value="XP_022672769"/>
    <property type="gene ID" value="LOC111255269"/>
</dbReference>
<evidence type="ECO:0000313" key="10">
    <source>
        <dbReference type="Proteomes" id="UP000594260"/>
    </source>
</evidence>
<dbReference type="GO" id="GO:0005911">
    <property type="term" value="C:cell-cell junction"/>
    <property type="evidence" value="ECO:0007669"/>
    <property type="project" value="TreeGrafter"/>
</dbReference>
<feature type="domain" description="Ig-like" evidence="8">
    <location>
        <begin position="52"/>
        <end position="134"/>
    </location>
</feature>
<sequence>MRKRTGMSKATVWPRLQASMLVGLLLAAYFGDATQSRKWSSSGSNRRGNRPPQRFAIEPQSKVATIGEDVVLACRVENKVGTLQWTRDGFGLGIDRNLSGFSRYAMVGNDEEGDYTLHIRGVTLEDDADFQCQVGAMDGIKGIRSRFAHLNVRVAPEPPRIYPPGHMTTTAGMRVELVCRSDGGKPAADLTWFDGLGNRVEGPSLKREIKPVPDSKRENSLLTWTFHPSKEHDGQTLTCRADNPATTDSMLATITMEVRYPPAITFSVENDKVQEGDTVRFLCSAQANPTELTYRWFRNDEPIKMAGNENFLVLERVSRRMNGETVTCEVRNSIGISKSTQTLNVYYKPQFRNELPVVAAEIGTEVALTCEVDGNPRPDVVWLREGSTQVLAKQATFVIRDMEPADAGKYVCRASSSGYQEIHTEITVYVKGPPHISSPQLQYGMEGQEVHVECLIVSVPPAGKVQWEKNGQLLDIDNNQGIEMIKEPLTDGERNLLVIHHASDDDFGEYNCSAWNAFGEDSMLISVRRHRNVATFVVMLAATSGAVVIVLLSIMVIFCVRRKPSQFKAGAADFNNDNKNGKALQNGPMALNGTTDHGPGSESDLKVELRATPTLAQLAHIGPHVNGDTAPAWDDDNAPALPPYNSACSGQVDGAYDHSTPTQQANGNKPAGTNPQNNNGTIVGSNGGCAVGVGSYQLSYGDSLGNNPGAGDFNLLVGGPALHGGMSPSPAGGSLVANGTLYNGGSNATNAALILPQYALNDLSGAVTSPSECGTLPRNGTLPLSLRIHAMAVSPHTSVGGTVPFRSKNTPSSGSPNSNDPISPQRYITATQNGHTVVGQGFKNGQLATHV</sequence>
<evidence type="ECO:0000256" key="1">
    <source>
        <dbReference type="ARBA" id="ARBA00004479"/>
    </source>
</evidence>
<keyword evidence="7" id="KW-0812">Transmembrane</keyword>
<dbReference type="SUPFAM" id="SSF48726">
    <property type="entry name" value="Immunoglobulin"/>
    <property type="match status" value="5"/>
</dbReference>
<feature type="compositionally biased region" description="Polar residues" evidence="6">
    <location>
        <begin position="807"/>
        <end position="826"/>
    </location>
</feature>
<dbReference type="InParanoid" id="A0A7M7KYL3"/>
<keyword evidence="2 7" id="KW-0472">Membrane</keyword>
<feature type="transmembrane region" description="Helical" evidence="7">
    <location>
        <begin position="533"/>
        <end position="560"/>
    </location>
</feature>
<dbReference type="Gene3D" id="2.60.40.10">
    <property type="entry name" value="Immunoglobulins"/>
    <property type="match status" value="5"/>
</dbReference>
<feature type="region of interest" description="Disordered" evidence="6">
    <location>
        <begin position="797"/>
        <end position="826"/>
    </location>
</feature>
<feature type="region of interest" description="Disordered" evidence="6">
    <location>
        <begin position="620"/>
        <end position="680"/>
    </location>
</feature>
<dbReference type="SMART" id="SM00409">
    <property type="entry name" value="IG"/>
    <property type="match status" value="5"/>
</dbReference>
<dbReference type="PROSITE" id="PS50835">
    <property type="entry name" value="IG_LIKE"/>
    <property type="match status" value="5"/>
</dbReference>
<dbReference type="KEGG" id="vde:111255269"/>
<dbReference type="InterPro" id="IPR036179">
    <property type="entry name" value="Ig-like_dom_sf"/>
</dbReference>
<dbReference type="PANTHER" id="PTHR11640:SF31">
    <property type="entry name" value="IRREGULAR CHIASM C-ROUGHEST PROTEIN-RELATED"/>
    <property type="match status" value="1"/>
</dbReference>
<protein>
    <recommendedName>
        <fullName evidence="8">Ig-like domain-containing protein</fullName>
    </recommendedName>
</protein>
<dbReference type="InterPro" id="IPR051275">
    <property type="entry name" value="Cell_adhesion_signaling"/>
</dbReference>
<accession>A0A7M7KYL3</accession>
<dbReference type="EnsemblMetazoa" id="XM_022817033">
    <property type="protein sequence ID" value="XP_022672768"/>
    <property type="gene ID" value="LOC111255269"/>
</dbReference>
<feature type="compositionally biased region" description="Polar residues" evidence="6">
    <location>
        <begin position="659"/>
        <end position="680"/>
    </location>
</feature>
<dbReference type="Proteomes" id="UP000594260">
    <property type="component" value="Unplaced"/>
</dbReference>
<dbReference type="RefSeq" id="XP_022672768.1">
    <property type="nucleotide sequence ID" value="XM_022817033.1"/>
</dbReference>
<comment type="subcellular location">
    <subcellularLocation>
        <location evidence="1">Membrane</location>
        <topology evidence="1">Single-pass type I membrane protein</topology>
    </subcellularLocation>
</comment>
<dbReference type="InterPro" id="IPR003599">
    <property type="entry name" value="Ig_sub"/>
</dbReference>
<evidence type="ECO:0000256" key="2">
    <source>
        <dbReference type="ARBA" id="ARBA00023136"/>
    </source>
</evidence>
<dbReference type="OrthoDB" id="6413693at2759"/>
<proteinExistence type="predicted"/>
<dbReference type="InterPro" id="IPR013783">
    <property type="entry name" value="Ig-like_fold"/>
</dbReference>
<dbReference type="Pfam" id="PF07679">
    <property type="entry name" value="I-set"/>
    <property type="match status" value="1"/>
</dbReference>
<feature type="domain" description="Ig-like" evidence="8">
    <location>
        <begin position="158"/>
        <end position="255"/>
    </location>
</feature>
<organism evidence="9 10">
    <name type="scientific">Varroa destructor</name>
    <name type="common">Honeybee mite</name>
    <dbReference type="NCBI Taxonomy" id="109461"/>
    <lineage>
        <taxon>Eukaryota</taxon>
        <taxon>Metazoa</taxon>
        <taxon>Ecdysozoa</taxon>
        <taxon>Arthropoda</taxon>
        <taxon>Chelicerata</taxon>
        <taxon>Arachnida</taxon>
        <taxon>Acari</taxon>
        <taxon>Parasitiformes</taxon>
        <taxon>Mesostigmata</taxon>
        <taxon>Gamasina</taxon>
        <taxon>Dermanyssoidea</taxon>
        <taxon>Varroidae</taxon>
        <taxon>Varroa</taxon>
    </lineage>
</organism>
<keyword evidence="7" id="KW-1133">Transmembrane helix</keyword>
<dbReference type="InterPro" id="IPR013098">
    <property type="entry name" value="Ig_I-set"/>
</dbReference>
<keyword evidence="5" id="KW-0393">Immunoglobulin domain</keyword>
<dbReference type="Pfam" id="PF08205">
    <property type="entry name" value="C2-set_2"/>
    <property type="match status" value="1"/>
</dbReference>
<dbReference type="InterPro" id="IPR013162">
    <property type="entry name" value="CD80_C2-set"/>
</dbReference>
<dbReference type="GO" id="GO:0005886">
    <property type="term" value="C:plasma membrane"/>
    <property type="evidence" value="ECO:0007669"/>
    <property type="project" value="TreeGrafter"/>
</dbReference>
<evidence type="ECO:0000313" key="9">
    <source>
        <dbReference type="EnsemblMetazoa" id="XP_022672768"/>
    </source>
</evidence>
<feature type="domain" description="Ig-like" evidence="8">
    <location>
        <begin position="262"/>
        <end position="344"/>
    </location>
</feature>
<evidence type="ECO:0000259" key="8">
    <source>
        <dbReference type="PROSITE" id="PS50835"/>
    </source>
</evidence>
<reference evidence="9" key="1">
    <citation type="submission" date="2021-01" db="UniProtKB">
        <authorList>
            <consortium name="EnsemblMetazoa"/>
        </authorList>
    </citation>
    <scope>IDENTIFICATION</scope>
</reference>
<keyword evidence="10" id="KW-1185">Reference proteome</keyword>
<dbReference type="PANTHER" id="PTHR11640">
    <property type="entry name" value="NEPHRIN"/>
    <property type="match status" value="1"/>
</dbReference>
<dbReference type="InterPro" id="IPR003598">
    <property type="entry name" value="Ig_sub2"/>
</dbReference>
<feature type="region of interest" description="Disordered" evidence="6">
    <location>
        <begin position="585"/>
        <end position="604"/>
    </location>
</feature>
<dbReference type="SMART" id="SM00408">
    <property type="entry name" value="IGc2"/>
    <property type="match status" value="5"/>
</dbReference>
<dbReference type="GeneID" id="111255269"/>
<evidence type="ECO:0000256" key="6">
    <source>
        <dbReference type="SAM" id="MobiDB-lite"/>
    </source>
</evidence>
<dbReference type="FunCoup" id="A0A7M7KYL3">
    <property type="interactions" value="83"/>
</dbReference>
<dbReference type="GO" id="GO:0098609">
    <property type="term" value="P:cell-cell adhesion"/>
    <property type="evidence" value="ECO:0007669"/>
    <property type="project" value="TreeGrafter"/>
</dbReference>
<dbReference type="RefSeq" id="XP_022672769.1">
    <property type="nucleotide sequence ID" value="XM_022817034.1"/>
</dbReference>